<dbReference type="RefSeq" id="XP_013419391.1">
    <property type="nucleotide sequence ID" value="XM_013563937.1"/>
</dbReference>
<dbReference type="Pfam" id="PF07648">
    <property type="entry name" value="Kazal_2"/>
    <property type="match status" value="1"/>
</dbReference>
<dbReference type="InterPro" id="IPR036058">
    <property type="entry name" value="Kazal_dom_sf"/>
</dbReference>
<dbReference type="CDD" id="cd00104">
    <property type="entry name" value="KAZAL_FS"/>
    <property type="match status" value="1"/>
</dbReference>
<dbReference type="GeneID" id="106180070"/>
<feature type="domain" description="Kazal-like" evidence="6">
    <location>
        <begin position="196"/>
        <end position="262"/>
    </location>
</feature>
<evidence type="ECO:0000256" key="4">
    <source>
        <dbReference type="SAM" id="MobiDB-lite"/>
    </source>
</evidence>
<dbReference type="KEGG" id="lak:106180070"/>
<dbReference type="OrthoDB" id="328123at2759"/>
<dbReference type="PROSITE" id="PS51465">
    <property type="entry name" value="KAZAL_2"/>
    <property type="match status" value="2"/>
</dbReference>
<evidence type="ECO:0000313" key="8">
    <source>
        <dbReference type="RefSeq" id="XP_013419391.1"/>
    </source>
</evidence>
<dbReference type="GO" id="GO:0005615">
    <property type="term" value="C:extracellular space"/>
    <property type="evidence" value="ECO:0007669"/>
    <property type="project" value="TreeGrafter"/>
</dbReference>
<dbReference type="SUPFAM" id="SSF100895">
    <property type="entry name" value="Kazal-type serine protease inhibitors"/>
    <property type="match status" value="2"/>
</dbReference>
<evidence type="ECO:0000256" key="2">
    <source>
        <dbReference type="ARBA" id="ARBA00023157"/>
    </source>
</evidence>
<evidence type="ECO:0000256" key="5">
    <source>
        <dbReference type="SAM" id="SignalP"/>
    </source>
</evidence>
<name>A0A1S3KAV7_LINAN</name>
<keyword evidence="7" id="KW-1185">Reference proteome</keyword>
<sequence length="343" mass="37677">MGDVHIEPGKMNGLWMVLFCLSVITVHVRGQLSECGRECPEEYIPVCGSDRRTYGNDCELDIAICLLNLQGQQLKKLGDGECSQFTTVPTTTTTPELTTTSGKPTISTTTTTPKPTTTTTTTPKPTTTTTTTPKPTTTTTTTPKPTTTTTTPKPTTTTTTPKPATTPYIRCPKVQCAPGAQSVCANNGKKYACKALLDYENCMTHSRATVWNCRCWETKCGPFNRPVCGNDGKTYDCRQQLEYFNCRYGSRVYYTRLGACPTTKPGPTTPKSVSNQLSEVEKACLDIKNGNCRTTSYVCVAPDWKTYNECEYLRAKCHNGDGTPIWWHGGRCIVNVDINNLFG</sequence>
<dbReference type="AlphaFoldDB" id="A0A1S3KAV7"/>
<dbReference type="GO" id="GO:0005509">
    <property type="term" value="F:calcium ion binding"/>
    <property type="evidence" value="ECO:0007669"/>
    <property type="project" value="TreeGrafter"/>
</dbReference>
<protein>
    <submittedName>
        <fullName evidence="8">Integumentary mucin C.1</fullName>
    </submittedName>
</protein>
<feature type="region of interest" description="Disordered" evidence="4">
    <location>
        <begin position="89"/>
        <end position="164"/>
    </location>
</feature>
<keyword evidence="3" id="KW-0325">Glycoprotein</keyword>
<dbReference type="Gene3D" id="3.30.60.30">
    <property type="match status" value="2"/>
</dbReference>
<dbReference type="GO" id="GO:0050840">
    <property type="term" value="F:extracellular matrix binding"/>
    <property type="evidence" value="ECO:0007669"/>
    <property type="project" value="TreeGrafter"/>
</dbReference>
<dbReference type="InParanoid" id="A0A1S3KAV7"/>
<dbReference type="PANTHER" id="PTHR13866">
    <property type="entry name" value="SPARC OSTEONECTIN"/>
    <property type="match status" value="1"/>
</dbReference>
<dbReference type="InterPro" id="IPR002350">
    <property type="entry name" value="Kazal_dom"/>
</dbReference>
<evidence type="ECO:0000259" key="6">
    <source>
        <dbReference type="PROSITE" id="PS51465"/>
    </source>
</evidence>
<dbReference type="Pfam" id="PF00050">
    <property type="entry name" value="Kazal_1"/>
    <property type="match status" value="1"/>
</dbReference>
<reference evidence="8" key="1">
    <citation type="submission" date="2025-08" db="UniProtKB">
        <authorList>
            <consortium name="RefSeq"/>
        </authorList>
    </citation>
    <scope>IDENTIFICATION</scope>
    <source>
        <tissue evidence="8">Gonads</tissue>
    </source>
</reference>
<feature type="domain" description="Kazal-like" evidence="6">
    <location>
        <begin position="29"/>
        <end position="84"/>
    </location>
</feature>
<accession>A0A1S3KAV7</accession>
<dbReference type="SMART" id="SM00280">
    <property type="entry name" value="KAZAL"/>
    <property type="match status" value="2"/>
</dbReference>
<dbReference type="GO" id="GO:0005518">
    <property type="term" value="F:collagen binding"/>
    <property type="evidence" value="ECO:0007669"/>
    <property type="project" value="TreeGrafter"/>
</dbReference>
<gene>
    <name evidence="8" type="primary">LOC106180070</name>
</gene>
<feature type="chain" id="PRO_5010366891" evidence="5">
    <location>
        <begin position="31"/>
        <end position="343"/>
    </location>
</feature>
<organism evidence="7 8">
    <name type="scientific">Lingula anatina</name>
    <name type="common">Brachiopod</name>
    <name type="synonym">Lingula unguis</name>
    <dbReference type="NCBI Taxonomy" id="7574"/>
    <lineage>
        <taxon>Eukaryota</taxon>
        <taxon>Metazoa</taxon>
        <taxon>Spiralia</taxon>
        <taxon>Lophotrochozoa</taxon>
        <taxon>Brachiopoda</taxon>
        <taxon>Linguliformea</taxon>
        <taxon>Lingulata</taxon>
        <taxon>Lingulida</taxon>
        <taxon>Linguloidea</taxon>
        <taxon>Lingulidae</taxon>
        <taxon>Lingula</taxon>
    </lineage>
</organism>
<evidence type="ECO:0000313" key="7">
    <source>
        <dbReference type="Proteomes" id="UP000085678"/>
    </source>
</evidence>
<keyword evidence="1 5" id="KW-0732">Signal</keyword>
<proteinExistence type="predicted"/>
<keyword evidence="2" id="KW-1015">Disulfide bond</keyword>
<dbReference type="PANTHER" id="PTHR13866:SF29">
    <property type="entry name" value="FOLLISTATIN"/>
    <property type="match status" value="1"/>
</dbReference>
<evidence type="ECO:0000256" key="3">
    <source>
        <dbReference type="ARBA" id="ARBA00023180"/>
    </source>
</evidence>
<evidence type="ECO:0000256" key="1">
    <source>
        <dbReference type="ARBA" id="ARBA00022729"/>
    </source>
</evidence>
<dbReference type="Proteomes" id="UP000085678">
    <property type="component" value="Unplaced"/>
</dbReference>
<feature type="signal peptide" evidence="5">
    <location>
        <begin position="1"/>
        <end position="30"/>
    </location>
</feature>